<organism evidence="1 2">
    <name type="scientific">Denitrobacterium detoxificans</name>
    <dbReference type="NCBI Taxonomy" id="79604"/>
    <lineage>
        <taxon>Bacteria</taxon>
        <taxon>Bacillati</taxon>
        <taxon>Actinomycetota</taxon>
        <taxon>Coriobacteriia</taxon>
        <taxon>Eggerthellales</taxon>
        <taxon>Eggerthellaceae</taxon>
        <taxon>Denitrobacterium</taxon>
    </lineage>
</organism>
<dbReference type="Proteomes" id="UP000182975">
    <property type="component" value="Unassembled WGS sequence"/>
</dbReference>
<sequence length="88" mass="8974">MLFGLVAVVAKAVIAIRVSIERAGRNDSAFGKRLGYREREVEKREAVAVAEPATPVTATAPATATAAPAGAASAVASGAAIRISNRKK</sequence>
<reference evidence="2" key="1">
    <citation type="submission" date="2016-10" db="EMBL/GenBank/DDBJ databases">
        <authorList>
            <person name="Varghese N."/>
        </authorList>
    </citation>
    <scope>NUCLEOTIDE SEQUENCE [LARGE SCALE GENOMIC DNA]</scope>
    <source>
        <strain evidence="2">DSM 21843</strain>
    </source>
</reference>
<dbReference type="KEGG" id="ddt:AAY81_03405"/>
<proteinExistence type="predicted"/>
<dbReference type="AlphaFoldDB" id="A0A172RX83"/>
<evidence type="ECO:0000313" key="1">
    <source>
        <dbReference type="EMBL" id="SEO60662.1"/>
    </source>
</evidence>
<gene>
    <name evidence="1" type="ORF">SAMN02910314_00635</name>
</gene>
<name>A0A172RX83_9ACTN</name>
<dbReference type="PATRIC" id="fig|79604.3.peg.693"/>
<protein>
    <submittedName>
        <fullName evidence="1">Uncharacterized protein</fullName>
    </submittedName>
</protein>
<keyword evidence="2" id="KW-1185">Reference proteome</keyword>
<evidence type="ECO:0000313" key="2">
    <source>
        <dbReference type="Proteomes" id="UP000182975"/>
    </source>
</evidence>
<accession>A0A172RX83</accession>
<dbReference type="EMBL" id="FOEC01000003">
    <property type="protein sequence ID" value="SEO60662.1"/>
    <property type="molecule type" value="Genomic_DNA"/>
</dbReference>